<organism evidence="1 2">
    <name type="scientific">Shouchella xiaoxiensis</name>
    <dbReference type="NCBI Taxonomy" id="766895"/>
    <lineage>
        <taxon>Bacteria</taxon>
        <taxon>Bacillati</taxon>
        <taxon>Bacillota</taxon>
        <taxon>Bacilli</taxon>
        <taxon>Bacillales</taxon>
        <taxon>Bacillaceae</taxon>
        <taxon>Shouchella</taxon>
    </lineage>
</organism>
<dbReference type="InterPro" id="IPR025890">
    <property type="entry name" value="Abhydrolase_bac"/>
</dbReference>
<dbReference type="RefSeq" id="WP_204466315.1">
    <property type="nucleotide sequence ID" value="NZ_JAFBCV010000006.1"/>
</dbReference>
<name>A0ABS2STV8_9BACI</name>
<dbReference type="Pfam" id="PF12715">
    <property type="entry name" value="Abhydrolase_7"/>
    <property type="match status" value="1"/>
</dbReference>
<sequence length="306" mass="34376">MNEQAYGVDKFLKELYEAEKTTVSELEKRRGMLQQALGTFTKMDAVPERISEEAIDSGIKYRYSLETTPGLTMPFYVVHPRHIQAETPIVIILHGHGSGVEEIWQDESSHRGIARQFQEQKAIVVAPELAGLGSRKSVLDQALTNSCRRLASQLLLYQKTLAGLRVFETSCLLDWIKDTFPNRFIGCFGFSGGALIALCTSALEKRIEATVLSGFVSLFQASILKQTHCLDNYVPGLLKVGELTDLLELVQPSKLFIEHGRKDNLFPIESMRLCAKNRFYHEWDGAHEINGSLAVPWLMKQGRGVF</sequence>
<dbReference type="SUPFAM" id="SSF53474">
    <property type="entry name" value="alpha/beta-Hydrolases"/>
    <property type="match status" value="1"/>
</dbReference>
<accession>A0ABS2STV8</accession>
<gene>
    <name evidence="1" type="ORF">JOC54_002218</name>
</gene>
<protein>
    <submittedName>
        <fullName evidence="1">Uncharacterized protein</fullName>
    </submittedName>
</protein>
<proteinExistence type="predicted"/>
<reference evidence="1" key="1">
    <citation type="submission" date="2021-01" db="EMBL/GenBank/DDBJ databases">
        <title>Genomic Encyclopedia of Type Strains, Phase IV (KMG-IV): sequencing the most valuable type-strain genomes for metagenomic binning, comparative biology and taxonomic classification.</title>
        <authorList>
            <person name="Goeker M."/>
        </authorList>
    </citation>
    <scope>NUCLEOTIDE SEQUENCE</scope>
    <source>
        <strain evidence="1">DSM 21943</strain>
    </source>
</reference>
<dbReference type="InterPro" id="IPR029058">
    <property type="entry name" value="AB_hydrolase_fold"/>
</dbReference>
<dbReference type="EMBL" id="JAFBCV010000006">
    <property type="protein sequence ID" value="MBM7838948.1"/>
    <property type="molecule type" value="Genomic_DNA"/>
</dbReference>
<evidence type="ECO:0000313" key="2">
    <source>
        <dbReference type="Proteomes" id="UP001179280"/>
    </source>
</evidence>
<dbReference type="Gene3D" id="3.40.50.1820">
    <property type="entry name" value="alpha/beta hydrolase"/>
    <property type="match status" value="1"/>
</dbReference>
<evidence type="ECO:0000313" key="1">
    <source>
        <dbReference type="EMBL" id="MBM7838948.1"/>
    </source>
</evidence>
<comment type="caution">
    <text evidence="1">The sequence shown here is derived from an EMBL/GenBank/DDBJ whole genome shotgun (WGS) entry which is preliminary data.</text>
</comment>
<keyword evidence="2" id="KW-1185">Reference proteome</keyword>
<dbReference type="Proteomes" id="UP001179280">
    <property type="component" value="Unassembled WGS sequence"/>
</dbReference>